<dbReference type="CDD" id="cd05466">
    <property type="entry name" value="PBP2_LTTR_substrate"/>
    <property type="match status" value="1"/>
</dbReference>
<sequence length="306" mass="34468">MILKDSKKMLQYLDALLTYGNFTRAAKALYISQPYLTQLIQKLEKELQVEIINRTAKHLQLTEAGKLYYNYLETLENETAKFDDQLSQYTTPNGTTIKLGVLSTLGSYLLPLFLPQFLQTHPDVKILVDENKPQRNEANALDGKIDFYIGQNPETLSSNLIFHECGNHSYFAIIPPTSDFFDQTKTVLPLGSIPMAELLGEQLLLTSSGSAIRRQVDYLLQKYQVQPNIAVESDNIFTIFNLSKLGTGVTIVPEEIIGSLPQQPAYNLYPLSDHLISINFFIAHRADKTLSSVEQDLITAFLAPFN</sequence>
<keyword evidence="7" id="KW-1185">Reference proteome</keyword>
<dbReference type="GO" id="GO:0003700">
    <property type="term" value="F:DNA-binding transcription factor activity"/>
    <property type="evidence" value="ECO:0007669"/>
    <property type="project" value="InterPro"/>
</dbReference>
<dbReference type="PROSITE" id="PS50931">
    <property type="entry name" value="HTH_LYSR"/>
    <property type="match status" value="1"/>
</dbReference>
<gene>
    <name evidence="6" type="ORF">FC26_GL002288</name>
</gene>
<evidence type="ECO:0000313" key="7">
    <source>
        <dbReference type="Proteomes" id="UP000051733"/>
    </source>
</evidence>
<evidence type="ECO:0000259" key="5">
    <source>
        <dbReference type="PROSITE" id="PS50931"/>
    </source>
</evidence>
<protein>
    <recommendedName>
        <fullName evidence="5">HTH lysR-type domain-containing protein</fullName>
    </recommendedName>
</protein>
<comment type="caution">
    <text evidence="6">The sequence shown here is derived from an EMBL/GenBank/DDBJ whole genome shotgun (WGS) entry which is preliminary data.</text>
</comment>
<dbReference type="Pfam" id="PF00126">
    <property type="entry name" value="HTH_1"/>
    <property type="match status" value="1"/>
</dbReference>
<dbReference type="InterPro" id="IPR000847">
    <property type="entry name" value="LysR_HTH_N"/>
</dbReference>
<evidence type="ECO:0000256" key="4">
    <source>
        <dbReference type="ARBA" id="ARBA00023163"/>
    </source>
</evidence>
<evidence type="ECO:0000256" key="3">
    <source>
        <dbReference type="ARBA" id="ARBA00023125"/>
    </source>
</evidence>
<dbReference type="PANTHER" id="PTHR30419">
    <property type="entry name" value="HTH-TYPE TRANSCRIPTIONAL REGULATOR YBHD"/>
    <property type="match status" value="1"/>
</dbReference>
<dbReference type="Proteomes" id="UP000051733">
    <property type="component" value="Unassembled WGS sequence"/>
</dbReference>
<dbReference type="PRINTS" id="PR00039">
    <property type="entry name" value="HTHLYSR"/>
</dbReference>
<evidence type="ECO:0000313" key="6">
    <source>
        <dbReference type="EMBL" id="KRM61070.1"/>
    </source>
</evidence>
<dbReference type="OrthoDB" id="9778774at2"/>
<dbReference type="EMBL" id="AYYY01000043">
    <property type="protein sequence ID" value="KRM61070.1"/>
    <property type="molecule type" value="Genomic_DNA"/>
</dbReference>
<comment type="similarity">
    <text evidence="1">Belongs to the LysR transcriptional regulatory family.</text>
</comment>
<dbReference type="PATRIC" id="fig|1423813.3.peg.2332"/>
<organism evidence="6 7">
    <name type="scientific">Paucilactobacillus vaccinostercus DSM 20634</name>
    <dbReference type="NCBI Taxonomy" id="1423813"/>
    <lineage>
        <taxon>Bacteria</taxon>
        <taxon>Bacillati</taxon>
        <taxon>Bacillota</taxon>
        <taxon>Bacilli</taxon>
        <taxon>Lactobacillales</taxon>
        <taxon>Lactobacillaceae</taxon>
        <taxon>Paucilactobacillus</taxon>
    </lineage>
</organism>
<dbReference type="SUPFAM" id="SSF46785">
    <property type="entry name" value="Winged helix' DNA-binding domain"/>
    <property type="match status" value="1"/>
</dbReference>
<dbReference type="InterPro" id="IPR050950">
    <property type="entry name" value="HTH-type_LysR_regulators"/>
</dbReference>
<dbReference type="InterPro" id="IPR005119">
    <property type="entry name" value="LysR_subst-bd"/>
</dbReference>
<feature type="domain" description="HTH lysR-type" evidence="5">
    <location>
        <begin position="1"/>
        <end position="62"/>
    </location>
</feature>
<dbReference type="RefSeq" id="WP_057779527.1">
    <property type="nucleotide sequence ID" value="NZ_AYYY01000043.1"/>
</dbReference>
<evidence type="ECO:0000256" key="2">
    <source>
        <dbReference type="ARBA" id="ARBA00023015"/>
    </source>
</evidence>
<evidence type="ECO:0000256" key="1">
    <source>
        <dbReference type="ARBA" id="ARBA00009437"/>
    </source>
</evidence>
<dbReference type="STRING" id="1423813.FC26_GL002288"/>
<accession>A0A0R2A1H9</accession>
<dbReference type="SUPFAM" id="SSF53850">
    <property type="entry name" value="Periplasmic binding protein-like II"/>
    <property type="match status" value="1"/>
</dbReference>
<dbReference type="Gene3D" id="3.40.190.290">
    <property type="match status" value="1"/>
</dbReference>
<reference evidence="6 7" key="1">
    <citation type="journal article" date="2015" name="Genome Announc.">
        <title>Expanding the biotechnology potential of lactobacilli through comparative genomics of 213 strains and associated genera.</title>
        <authorList>
            <person name="Sun Z."/>
            <person name="Harris H.M."/>
            <person name="McCann A."/>
            <person name="Guo C."/>
            <person name="Argimon S."/>
            <person name="Zhang W."/>
            <person name="Yang X."/>
            <person name="Jeffery I.B."/>
            <person name="Cooney J.C."/>
            <person name="Kagawa T.F."/>
            <person name="Liu W."/>
            <person name="Song Y."/>
            <person name="Salvetti E."/>
            <person name="Wrobel A."/>
            <person name="Rasinkangas P."/>
            <person name="Parkhill J."/>
            <person name="Rea M.C."/>
            <person name="O'Sullivan O."/>
            <person name="Ritari J."/>
            <person name="Douillard F.P."/>
            <person name="Paul Ross R."/>
            <person name="Yang R."/>
            <person name="Briner A.E."/>
            <person name="Felis G.E."/>
            <person name="de Vos W.M."/>
            <person name="Barrangou R."/>
            <person name="Klaenhammer T.R."/>
            <person name="Caufield P.W."/>
            <person name="Cui Y."/>
            <person name="Zhang H."/>
            <person name="O'Toole P.W."/>
        </authorList>
    </citation>
    <scope>NUCLEOTIDE SEQUENCE [LARGE SCALE GENOMIC DNA]</scope>
    <source>
        <strain evidence="6 7">DSM 20634</strain>
    </source>
</reference>
<dbReference type="Gene3D" id="1.10.10.10">
    <property type="entry name" value="Winged helix-like DNA-binding domain superfamily/Winged helix DNA-binding domain"/>
    <property type="match status" value="1"/>
</dbReference>
<dbReference type="InterPro" id="IPR036390">
    <property type="entry name" value="WH_DNA-bd_sf"/>
</dbReference>
<dbReference type="InterPro" id="IPR036388">
    <property type="entry name" value="WH-like_DNA-bd_sf"/>
</dbReference>
<dbReference type="GO" id="GO:0005829">
    <property type="term" value="C:cytosol"/>
    <property type="evidence" value="ECO:0007669"/>
    <property type="project" value="TreeGrafter"/>
</dbReference>
<dbReference type="GO" id="GO:0003677">
    <property type="term" value="F:DNA binding"/>
    <property type="evidence" value="ECO:0007669"/>
    <property type="project" value="UniProtKB-KW"/>
</dbReference>
<name>A0A0R2A1H9_9LACO</name>
<dbReference type="AlphaFoldDB" id="A0A0R2A1H9"/>
<dbReference type="Pfam" id="PF03466">
    <property type="entry name" value="LysR_substrate"/>
    <property type="match status" value="1"/>
</dbReference>
<keyword evidence="3" id="KW-0238">DNA-binding</keyword>
<proteinExistence type="inferred from homology"/>
<keyword evidence="2" id="KW-0805">Transcription regulation</keyword>
<keyword evidence="4" id="KW-0804">Transcription</keyword>